<evidence type="ECO:0008006" key="4">
    <source>
        <dbReference type="Google" id="ProtNLM"/>
    </source>
</evidence>
<evidence type="ECO:0000313" key="2">
    <source>
        <dbReference type="EMBL" id="MFB9524855.1"/>
    </source>
</evidence>
<name>A0ABV5PNQ4_STRCM</name>
<comment type="caution">
    <text evidence="2">The sequence shown here is derived from an EMBL/GenBank/DDBJ whole genome shotgun (WGS) entry which is preliminary data.</text>
</comment>
<keyword evidence="1" id="KW-0732">Signal</keyword>
<sequence length="141" mass="13633">MARHAASSSPRHHLLRAGLTLTAVGAVLSAGTAAAQAAPSALPLPLPLPGADQALGGVDTSSGSVITGTLTQATASGLGPMKNARLNPLAGTEANPLDNTVGTQVADFQPVDSGAVTAPLSDGGAVKDLPVVGTLMSVLPG</sequence>
<accession>A0ABV5PNQ4</accession>
<gene>
    <name evidence="2" type="ORF">ACFFTU_33470</name>
</gene>
<keyword evidence="3" id="KW-1185">Reference proteome</keyword>
<reference evidence="2 3" key="1">
    <citation type="submission" date="2024-09" db="EMBL/GenBank/DDBJ databases">
        <authorList>
            <person name="Sun Q."/>
            <person name="Mori K."/>
        </authorList>
    </citation>
    <scope>NUCLEOTIDE SEQUENCE [LARGE SCALE GENOMIC DNA]</scope>
    <source>
        <strain evidence="2 3">JCM 4362</strain>
    </source>
</reference>
<dbReference type="RefSeq" id="WP_345219884.1">
    <property type="nucleotide sequence ID" value="NZ_BAAAXE010000003.1"/>
</dbReference>
<evidence type="ECO:0000313" key="3">
    <source>
        <dbReference type="Proteomes" id="UP001589718"/>
    </source>
</evidence>
<feature type="chain" id="PRO_5046240430" description="ATP-binding protein" evidence="1">
    <location>
        <begin position="38"/>
        <end position="141"/>
    </location>
</feature>
<dbReference type="Proteomes" id="UP001589718">
    <property type="component" value="Unassembled WGS sequence"/>
</dbReference>
<dbReference type="EMBL" id="JBHMCR010000026">
    <property type="protein sequence ID" value="MFB9524855.1"/>
    <property type="molecule type" value="Genomic_DNA"/>
</dbReference>
<organism evidence="2 3">
    <name type="scientific">Streptomyces cremeus</name>
    <dbReference type="NCBI Taxonomy" id="66881"/>
    <lineage>
        <taxon>Bacteria</taxon>
        <taxon>Bacillati</taxon>
        <taxon>Actinomycetota</taxon>
        <taxon>Actinomycetes</taxon>
        <taxon>Kitasatosporales</taxon>
        <taxon>Streptomycetaceae</taxon>
        <taxon>Streptomyces</taxon>
    </lineage>
</organism>
<evidence type="ECO:0000256" key="1">
    <source>
        <dbReference type="SAM" id="SignalP"/>
    </source>
</evidence>
<proteinExistence type="predicted"/>
<protein>
    <recommendedName>
        <fullName evidence="4">ATP-binding protein</fullName>
    </recommendedName>
</protein>
<feature type="signal peptide" evidence="1">
    <location>
        <begin position="1"/>
        <end position="37"/>
    </location>
</feature>